<reference evidence="2" key="1">
    <citation type="submission" date="2022-11" db="UniProtKB">
        <authorList>
            <consortium name="WormBaseParasite"/>
        </authorList>
    </citation>
    <scope>IDENTIFICATION</scope>
</reference>
<dbReference type="Proteomes" id="UP000887574">
    <property type="component" value="Unplaced"/>
</dbReference>
<dbReference type="AlphaFoldDB" id="A0A915CN86"/>
<evidence type="ECO:0000313" key="1">
    <source>
        <dbReference type="Proteomes" id="UP000887574"/>
    </source>
</evidence>
<sequence>MNVARLKYRLFKRYQALKEEKWILCSFERSCNGRCSAVQTAERPGRKAYRYDVDIALLTTTSDGSPYEKNLAKGSDEGLRARNRNLCYEILAAAYGKTAGFGIEEKAISSTTASPRFTLRCLLTCQTRTFCSPTMTGHCLELSDLEQYTTKRSLQHEDRSVRTFLEMALAQTPLNEDEYTRIGAGKLFEVPKQEMRSVGNGMNYGKPCPAVIIDAKISPFFVAQDLYKTIFDMCNRREPQGTETGRILDICLWEFGLQLRKPSSRIIISKFLFADYCSQVLGVTLRYPHWRVVVADSKAGEFYPAELCYVMLTSVCLWRRWGTRCQTICSSGSNEVQIGVRHILVSLLQASKRSTSILERWMERASAGMRFYKTYDVSNWIVLYGCTPSRAYLYARSNLAAFDGGTGMQSSRSALRSKSSTLCLSTRLEDTHGMLKYYEAKYKVLTQHVTYEKAFDIIRDRRKMQTLENILNKTTASSSASTTSSVRTLSF</sequence>
<proteinExistence type="predicted"/>
<dbReference type="WBParaSite" id="jg10783">
    <property type="protein sequence ID" value="jg10783"/>
    <property type="gene ID" value="jg10783"/>
</dbReference>
<organism evidence="1 2">
    <name type="scientific">Ditylenchus dipsaci</name>
    <dbReference type="NCBI Taxonomy" id="166011"/>
    <lineage>
        <taxon>Eukaryota</taxon>
        <taxon>Metazoa</taxon>
        <taxon>Ecdysozoa</taxon>
        <taxon>Nematoda</taxon>
        <taxon>Chromadorea</taxon>
        <taxon>Rhabditida</taxon>
        <taxon>Tylenchina</taxon>
        <taxon>Tylenchomorpha</taxon>
        <taxon>Sphaerularioidea</taxon>
        <taxon>Anguinidae</taxon>
        <taxon>Anguininae</taxon>
        <taxon>Ditylenchus</taxon>
    </lineage>
</organism>
<evidence type="ECO:0000313" key="2">
    <source>
        <dbReference type="WBParaSite" id="jg10783"/>
    </source>
</evidence>
<keyword evidence="1" id="KW-1185">Reference proteome</keyword>
<protein>
    <submittedName>
        <fullName evidence="2">Uncharacterized protein</fullName>
    </submittedName>
</protein>
<name>A0A915CN86_9BILA</name>
<accession>A0A915CN86</accession>